<organism evidence="1 2">
    <name type="scientific">Amycolatopsis camponoti</name>
    <dbReference type="NCBI Taxonomy" id="2606593"/>
    <lineage>
        <taxon>Bacteria</taxon>
        <taxon>Bacillati</taxon>
        <taxon>Actinomycetota</taxon>
        <taxon>Actinomycetes</taxon>
        <taxon>Pseudonocardiales</taxon>
        <taxon>Pseudonocardiaceae</taxon>
        <taxon>Amycolatopsis</taxon>
    </lineage>
</organism>
<proteinExistence type="predicted"/>
<reference evidence="1 2" key="1">
    <citation type="submission" date="2019-09" db="EMBL/GenBank/DDBJ databases">
        <authorList>
            <person name="Leyn A S."/>
        </authorList>
    </citation>
    <scope>NUCLEOTIDE SEQUENCE [LARGE SCALE GENOMIC DNA]</scope>
    <source>
        <strain evidence="1">AA231_1</strain>
    </source>
</reference>
<evidence type="ECO:0000313" key="2">
    <source>
        <dbReference type="Proteomes" id="UP000399805"/>
    </source>
</evidence>
<evidence type="ECO:0000313" key="1">
    <source>
        <dbReference type="EMBL" id="VVJ19294.1"/>
    </source>
</evidence>
<accession>A0A6I8LNE3</accession>
<dbReference type="Proteomes" id="UP000399805">
    <property type="component" value="Unassembled WGS sequence"/>
</dbReference>
<name>A0A6I8LNE3_9PSEU</name>
<protein>
    <submittedName>
        <fullName evidence="1">Uncharacterized protein</fullName>
    </submittedName>
</protein>
<keyword evidence="2" id="KW-1185">Reference proteome</keyword>
<sequence length="38" mass="4074">MSTSEVGCGQLGSVTSMRSELSVPGLTVVGWSKHRRPR</sequence>
<gene>
    <name evidence="1" type="ORF">AA23TX_04315</name>
</gene>
<dbReference type="EMBL" id="CABVGP010000002">
    <property type="protein sequence ID" value="VVJ19294.1"/>
    <property type="molecule type" value="Genomic_DNA"/>
</dbReference>
<dbReference type="AlphaFoldDB" id="A0A6I8LNE3"/>